<evidence type="ECO:0000313" key="5">
    <source>
        <dbReference type="Proteomes" id="UP000031668"/>
    </source>
</evidence>
<dbReference type="InterPro" id="IPR018247">
    <property type="entry name" value="EF_Hand_1_Ca_BS"/>
</dbReference>
<dbReference type="Gene3D" id="1.10.238.10">
    <property type="entry name" value="EF-hand"/>
    <property type="match status" value="1"/>
</dbReference>
<evidence type="ECO:0000256" key="1">
    <source>
        <dbReference type="ARBA" id="ARBA00022737"/>
    </source>
</evidence>
<dbReference type="CDD" id="cd00051">
    <property type="entry name" value="EFh"/>
    <property type="match status" value="1"/>
</dbReference>
<dbReference type="SUPFAM" id="SSF47473">
    <property type="entry name" value="EF-hand"/>
    <property type="match status" value="1"/>
</dbReference>
<dbReference type="PANTHER" id="PTHR23048">
    <property type="entry name" value="MYOSIN LIGHT CHAIN 1, 3"/>
    <property type="match status" value="1"/>
</dbReference>
<comment type="caution">
    <text evidence="4">The sequence shown here is derived from an EMBL/GenBank/DDBJ whole genome shotgun (WGS) entry which is preliminary data.</text>
</comment>
<organism evidence="4 5">
    <name type="scientific">Thelohanellus kitauei</name>
    <name type="common">Myxosporean</name>
    <dbReference type="NCBI Taxonomy" id="669202"/>
    <lineage>
        <taxon>Eukaryota</taxon>
        <taxon>Metazoa</taxon>
        <taxon>Cnidaria</taxon>
        <taxon>Myxozoa</taxon>
        <taxon>Myxosporea</taxon>
        <taxon>Bivalvulida</taxon>
        <taxon>Platysporina</taxon>
        <taxon>Myxobolidae</taxon>
        <taxon>Thelohanellus</taxon>
    </lineage>
</organism>
<reference evidence="4 5" key="1">
    <citation type="journal article" date="2014" name="Genome Biol. Evol.">
        <title>The genome of the myxosporean Thelohanellus kitauei shows adaptations to nutrient acquisition within its fish host.</title>
        <authorList>
            <person name="Yang Y."/>
            <person name="Xiong J."/>
            <person name="Zhou Z."/>
            <person name="Huo F."/>
            <person name="Miao W."/>
            <person name="Ran C."/>
            <person name="Liu Y."/>
            <person name="Zhang J."/>
            <person name="Feng J."/>
            <person name="Wang M."/>
            <person name="Wang M."/>
            <person name="Wang L."/>
            <person name="Yao B."/>
        </authorList>
    </citation>
    <scope>NUCLEOTIDE SEQUENCE [LARGE SCALE GENOMIC DNA]</scope>
    <source>
        <strain evidence="4">Wuqing</strain>
    </source>
</reference>
<dbReference type="Pfam" id="PF13499">
    <property type="entry name" value="EF-hand_7"/>
    <property type="match status" value="2"/>
</dbReference>
<dbReference type="InterPro" id="IPR002048">
    <property type="entry name" value="EF_hand_dom"/>
</dbReference>
<keyword evidence="2" id="KW-0106">Calcium</keyword>
<keyword evidence="5" id="KW-1185">Reference proteome</keyword>
<evidence type="ECO:0000313" key="4">
    <source>
        <dbReference type="EMBL" id="KII60965.1"/>
    </source>
</evidence>
<dbReference type="SMART" id="SM00054">
    <property type="entry name" value="EFh"/>
    <property type="match status" value="3"/>
</dbReference>
<dbReference type="GO" id="GO:0005509">
    <property type="term" value="F:calcium ion binding"/>
    <property type="evidence" value="ECO:0007669"/>
    <property type="project" value="InterPro"/>
</dbReference>
<dbReference type="PANTHER" id="PTHR23048:SF0">
    <property type="entry name" value="CALMODULIN LIKE 3"/>
    <property type="match status" value="1"/>
</dbReference>
<name>A0A0C2M1L5_THEKT</name>
<dbReference type="AlphaFoldDB" id="A0A0C2M1L5"/>
<feature type="domain" description="EF-hand" evidence="3">
    <location>
        <begin position="74"/>
        <end position="109"/>
    </location>
</feature>
<dbReference type="OMA" id="WIREVDA"/>
<evidence type="ECO:0000256" key="2">
    <source>
        <dbReference type="ARBA" id="ARBA00022837"/>
    </source>
</evidence>
<dbReference type="InterPro" id="IPR050230">
    <property type="entry name" value="CALM/Myosin/TropC-like"/>
</dbReference>
<feature type="domain" description="EF-hand" evidence="3">
    <location>
        <begin position="1"/>
        <end position="35"/>
    </location>
</feature>
<proteinExistence type="predicted"/>
<evidence type="ECO:0000259" key="3">
    <source>
        <dbReference type="PROSITE" id="PS50222"/>
    </source>
</evidence>
<dbReference type="InterPro" id="IPR011992">
    <property type="entry name" value="EF-hand-dom_pair"/>
</dbReference>
<gene>
    <name evidence="4" type="ORF">RF11_13938</name>
</gene>
<accession>A0A0C2M1L5</accession>
<dbReference type="GO" id="GO:0016460">
    <property type="term" value="C:myosin II complex"/>
    <property type="evidence" value="ECO:0007669"/>
    <property type="project" value="TreeGrafter"/>
</dbReference>
<sequence length="144" mass="16327">MSGELKEAFNHNDHNGNGRITFTELDSALRCLGKMHTATELKDLVKDMGKSETDLFNMDDFRSLCDNIRRDIFNSKNVVLDAFKTFDKNEDGFVSVAEIRHILTTMGEKLSDEEAKDFIKDADPEGNGRIQYAQFCNSLTESVH</sequence>
<dbReference type="OrthoDB" id="26525at2759"/>
<protein>
    <submittedName>
        <fullName evidence="4">Calmodulin</fullName>
    </submittedName>
</protein>
<dbReference type="PROSITE" id="PS00018">
    <property type="entry name" value="EF_HAND_1"/>
    <property type="match status" value="2"/>
</dbReference>
<dbReference type="Proteomes" id="UP000031668">
    <property type="component" value="Unassembled WGS sequence"/>
</dbReference>
<dbReference type="FunFam" id="1.10.238.10:FF:000001">
    <property type="entry name" value="Calmodulin 1"/>
    <property type="match status" value="1"/>
</dbReference>
<dbReference type="PROSITE" id="PS50222">
    <property type="entry name" value="EF_HAND_2"/>
    <property type="match status" value="2"/>
</dbReference>
<dbReference type="EMBL" id="JWZT01005390">
    <property type="protein sequence ID" value="KII60965.1"/>
    <property type="molecule type" value="Genomic_DNA"/>
</dbReference>
<keyword evidence="1" id="KW-0677">Repeat</keyword>